<dbReference type="InterPro" id="IPR048011">
    <property type="entry name" value="NTP-PPase_MazG-like_C"/>
</dbReference>
<proteinExistence type="predicted"/>
<name>A0ABP9X4M1_9CHLR</name>
<organism evidence="2 3">
    <name type="scientific">Herpetosiphon gulosus</name>
    <dbReference type="NCBI Taxonomy" id="1973496"/>
    <lineage>
        <taxon>Bacteria</taxon>
        <taxon>Bacillati</taxon>
        <taxon>Chloroflexota</taxon>
        <taxon>Chloroflexia</taxon>
        <taxon>Herpetosiphonales</taxon>
        <taxon>Herpetosiphonaceae</taxon>
        <taxon>Herpetosiphon</taxon>
    </lineage>
</organism>
<dbReference type="NCBIfam" id="NF007113">
    <property type="entry name" value="PRK09562.1"/>
    <property type="match status" value="1"/>
</dbReference>
<dbReference type="EMBL" id="BAABRU010000017">
    <property type="protein sequence ID" value="GAA5530352.1"/>
    <property type="molecule type" value="Genomic_DNA"/>
</dbReference>
<dbReference type="SUPFAM" id="SSF101386">
    <property type="entry name" value="all-alpha NTP pyrophosphatases"/>
    <property type="match status" value="2"/>
</dbReference>
<evidence type="ECO:0000259" key="1">
    <source>
        <dbReference type="Pfam" id="PF03819"/>
    </source>
</evidence>
<dbReference type="Pfam" id="PF03819">
    <property type="entry name" value="MazG"/>
    <property type="match status" value="1"/>
</dbReference>
<dbReference type="Gene3D" id="1.10.287.1080">
    <property type="entry name" value="MazG-like"/>
    <property type="match status" value="2"/>
</dbReference>
<gene>
    <name evidence="2" type="ORF">Hgul01_04171</name>
</gene>
<dbReference type="InterPro" id="IPR004518">
    <property type="entry name" value="MazG-like_dom"/>
</dbReference>
<dbReference type="RefSeq" id="WP_345723949.1">
    <property type="nucleotide sequence ID" value="NZ_BAABRU010000017.1"/>
</dbReference>
<dbReference type="CDD" id="cd11528">
    <property type="entry name" value="NTP-PPase_MazG_Nterm"/>
    <property type="match status" value="1"/>
</dbReference>
<dbReference type="InterPro" id="IPR011551">
    <property type="entry name" value="NTP_PyrPHydrolase_MazG"/>
</dbReference>
<comment type="caution">
    <text evidence="2">The sequence shown here is derived from an EMBL/GenBank/DDBJ whole genome shotgun (WGS) entry which is preliminary data.</text>
</comment>
<dbReference type="CDD" id="cd11529">
    <property type="entry name" value="NTP-PPase_MazG_Cterm"/>
    <property type="match status" value="1"/>
</dbReference>
<evidence type="ECO:0000313" key="2">
    <source>
        <dbReference type="EMBL" id="GAA5530352.1"/>
    </source>
</evidence>
<keyword evidence="3" id="KW-1185">Reference proteome</keyword>
<dbReference type="Proteomes" id="UP001428290">
    <property type="component" value="Unassembled WGS sequence"/>
</dbReference>
<accession>A0ABP9X4M1</accession>
<feature type="domain" description="NTP pyrophosphohydrolase MazG-like" evidence="1">
    <location>
        <begin position="149"/>
        <end position="222"/>
    </location>
</feature>
<dbReference type="PANTHER" id="PTHR30522:SF0">
    <property type="entry name" value="NUCLEOSIDE TRIPHOSPHATE PYROPHOSPHOHYDROLASE"/>
    <property type="match status" value="1"/>
</dbReference>
<evidence type="ECO:0000313" key="3">
    <source>
        <dbReference type="Proteomes" id="UP001428290"/>
    </source>
</evidence>
<dbReference type="NCBIfam" id="TIGR00444">
    <property type="entry name" value="mazG"/>
    <property type="match status" value="1"/>
</dbReference>
<dbReference type="PANTHER" id="PTHR30522">
    <property type="entry name" value="NUCLEOSIDE TRIPHOSPHATE PYROPHOSPHOHYDROLASE"/>
    <property type="match status" value="1"/>
</dbReference>
<reference evidence="2 3" key="1">
    <citation type="submission" date="2024-02" db="EMBL/GenBank/DDBJ databases">
        <title>Herpetosiphon gulosus NBRC 112829.</title>
        <authorList>
            <person name="Ichikawa N."/>
            <person name="Katano-Makiyama Y."/>
            <person name="Hidaka K."/>
        </authorList>
    </citation>
    <scope>NUCLEOTIDE SEQUENCE [LARGE SCALE GENOMIC DNA]</scope>
    <source>
        <strain evidence="2 3">NBRC 112829</strain>
    </source>
</reference>
<sequence>MLSQLLAQLPLDLSQGFQVVPAHKLLAPIPTPAEGADRAWCELQNIAEYQALLSPLPFQSAQALIITEIDSSNLSAVRASLLRRYPAEHPVHRLNETSLNQQTLATASSAQAWYLPALSIEADLASPSTLEWVMARLAGPHGCPWDRKQTPASLREFLLEETHETLEALDAEDWPNLKEELGDLLLQIVFHAEFGRQAGRFNLDQVYTAINSKLIRRHPHIFGTTEVSDADEVLRNWDAIKATEHQEKGSQRHSALDGIAKTLPPLATAQLIGKKAAKVGFDWPDISGVWAKVHEEIAELQAAVSPEEQAAEFGDVLFALTNLARWLKIDSESALRGTISKFRRRFVAVEQAAQAQGRQLSQLSLSEADTLWEAAKRTEKQ</sequence>
<protein>
    <recommendedName>
        <fullName evidence="1">NTP pyrophosphohydrolase MazG-like domain-containing protein</fullName>
    </recommendedName>
</protein>
<dbReference type="InterPro" id="IPR048015">
    <property type="entry name" value="NTP-PPase_MazG-like_N"/>
</dbReference>